<keyword evidence="2" id="KW-0548">Nucleotidyltransferase</keyword>
<feature type="compositionally biased region" description="Basic residues" evidence="1">
    <location>
        <begin position="607"/>
        <end position="618"/>
    </location>
</feature>
<feature type="region of interest" description="Disordered" evidence="1">
    <location>
        <begin position="259"/>
        <end position="737"/>
    </location>
</feature>
<feature type="compositionally biased region" description="Basic residues" evidence="1">
    <location>
        <begin position="147"/>
        <end position="156"/>
    </location>
</feature>
<feature type="region of interest" description="Disordered" evidence="1">
    <location>
        <begin position="822"/>
        <end position="1162"/>
    </location>
</feature>
<feature type="non-terminal residue" evidence="2">
    <location>
        <position position="1"/>
    </location>
</feature>
<organism evidence="2">
    <name type="scientific">uncultured Quadrisphaera sp</name>
    <dbReference type="NCBI Taxonomy" id="904978"/>
    <lineage>
        <taxon>Bacteria</taxon>
        <taxon>Bacillati</taxon>
        <taxon>Actinomycetota</taxon>
        <taxon>Actinomycetes</taxon>
        <taxon>Kineosporiales</taxon>
        <taxon>Kineosporiaceae</taxon>
        <taxon>Quadrisphaera</taxon>
        <taxon>environmental samples</taxon>
    </lineage>
</organism>
<feature type="compositionally biased region" description="Basic residues" evidence="1">
    <location>
        <begin position="79"/>
        <end position="103"/>
    </location>
</feature>
<dbReference type="AlphaFoldDB" id="A0A6J4NPF7"/>
<protein>
    <submittedName>
        <fullName evidence="2">DNA polymerase III alpha subunit</fullName>
        <ecNumber evidence="2">2.7.7.7</ecNumber>
    </submittedName>
</protein>
<feature type="compositionally biased region" description="Low complexity" evidence="1">
    <location>
        <begin position="968"/>
        <end position="981"/>
    </location>
</feature>
<feature type="compositionally biased region" description="Basic and acidic residues" evidence="1">
    <location>
        <begin position="183"/>
        <end position="195"/>
    </location>
</feature>
<sequence>AVGRPVRPPAQPHRVLDARRRRAGRRAVRRGRRAGHARAGHDRPRLRLRRLRVLAHRPEARGQADHRRRGVPDPGHVPLRPHPRQVGRRLGGPRRRLRRRRLHAHDDVGQDHGRHAQPVPRRLPRQPRGALLQAPDGPRAAVAVRPGPHRHHRLPLRRGADPPAPGPVPAGQGGGLGAARPVRGRELLLRADGPRPRHRAPRAAGPAAPGPRARPAAGGHQRPALHPQGARGGPRGAAVRAVRLDPGRPQPVQVRRRRLLPQDRRADAPPVARAARGLRQHPAHRRDVRGRLHRGHGHLHAPLPRARGGVGDVLVRQGGRGRAADALQGRGARGVAPPGGVRDRRHHPDGVRRLLPRRRRLHPLGQAQRHPRRPRARLGRRLDRRVRPGDHRPRPAAPRPDLRAVPQPRPRLDARLRRRLRRAPPRRGDPLRHREVRRGPGRPDRHLRHDQGQAGRQGRLPRARVPLRHGRADHQGDARRGDGQGRAAVEDLRPRAPPLQRGRGVPRPARRRRRGGEGRRHRQAARGPQAPVGRARGRGDHVQRAAGRPHPDHAPRAGRAGDHAVRLPQLRGPRPDQDGLPRPAQPDDHGRRAGEHRAQPRRDRGARGARARRPRHLRPAGQGRDPRGLPVRRRADALAAAPDAPRQLRGHLRRRRPVPPGPDGRRLAHQLRAAQEQAAGRDPDPPRARGAPARGARHHLRPDRVPGAGHGHRAEGGRVLPRPGRPAAPGHGQEEEVRAGQAVRDLLRRHGRARVLGGGGQGAVGRAAAVLRLRVQQGALRGLRGGLVLDGVPQGPLPGRVHGRAADLGAVRQGQVGAVPGRVPAHAHHGAAPRRQHLDRHLRRGRRGHPLRAGRGAQRRRERRRGDRRGPHREGRVHLLRRLPHQGARRGVQQAHRRVADQGRGVRLPRPHPPPAPRQARGGRRPGDRPQAGGGPRAVRPLRGPRRRRRRGCGRRCGRRALDRPARPARVGQARPAGPRAGDARPVRQRPPPLRARARALRGRGLLDRLAGRRRVAPGRQLRHHRRADHRAAAQDDQAGQAVGDRHRGGPRGRRRGAVLPPDLRGLRPPARARHGRGRPGPAQPPRRRPEPARAGADAARHHQDLRLAGADQLRGVAADQGPRPEAARGAGEPPGPHRDPAGPAAGGRDPHVLPRRAPGHAVAVAVRRPQGAAGAELPGL</sequence>
<evidence type="ECO:0000313" key="2">
    <source>
        <dbReference type="EMBL" id="CAA9393313.1"/>
    </source>
</evidence>
<feature type="compositionally biased region" description="Basic and acidic residues" evidence="1">
    <location>
        <begin position="573"/>
        <end position="606"/>
    </location>
</feature>
<feature type="compositionally biased region" description="Basic residues" evidence="1">
    <location>
        <begin position="943"/>
        <end position="959"/>
    </location>
</feature>
<feature type="compositionally biased region" description="Basic and acidic residues" evidence="1">
    <location>
        <begin position="426"/>
        <end position="451"/>
    </location>
</feature>
<feature type="compositionally biased region" description="Basic residues" evidence="1">
    <location>
        <begin position="46"/>
        <end position="55"/>
    </location>
</feature>
<feature type="compositionally biased region" description="Basic and acidic residues" evidence="1">
    <location>
        <begin position="56"/>
        <end position="65"/>
    </location>
</feature>
<feature type="compositionally biased region" description="Basic residues" evidence="1">
    <location>
        <begin position="416"/>
        <end position="425"/>
    </location>
</feature>
<feature type="compositionally biased region" description="Basic residues" evidence="1">
    <location>
        <begin position="276"/>
        <end position="299"/>
    </location>
</feature>
<proteinExistence type="predicted"/>
<feature type="compositionally biased region" description="Low complexity" evidence="1">
    <location>
        <begin position="202"/>
        <end position="224"/>
    </location>
</feature>
<feature type="compositionally biased region" description="Basic residues" evidence="1">
    <location>
        <begin position="19"/>
        <end position="38"/>
    </location>
</feature>
<gene>
    <name evidence="2" type="ORF">AVDCRST_MAG35-516</name>
</gene>
<feature type="compositionally biased region" description="Basic residues" evidence="1">
    <location>
        <begin position="878"/>
        <end position="888"/>
    </location>
</feature>
<feature type="compositionally biased region" description="Basic residues" evidence="1">
    <location>
        <begin position="648"/>
        <end position="657"/>
    </location>
</feature>
<feature type="compositionally biased region" description="Basic residues" evidence="1">
    <location>
        <begin position="825"/>
        <end position="863"/>
    </location>
</feature>
<feature type="compositionally biased region" description="Low complexity" evidence="1">
    <location>
        <begin position="1060"/>
        <end position="1070"/>
    </location>
</feature>
<name>A0A6J4NPF7_9ACTN</name>
<feature type="compositionally biased region" description="Basic and acidic residues" evidence="1">
    <location>
        <begin position="470"/>
        <end position="494"/>
    </location>
</feature>
<feature type="compositionally biased region" description="Basic and acidic residues" evidence="1">
    <location>
        <begin position="537"/>
        <end position="565"/>
    </location>
</feature>
<feature type="region of interest" description="Disordered" evidence="1">
    <location>
        <begin position="1"/>
        <end position="237"/>
    </location>
</feature>
<keyword evidence="2" id="KW-0808">Transferase</keyword>
<feature type="compositionally biased region" description="Basic residues" evidence="1">
    <location>
        <begin position="369"/>
        <end position="384"/>
    </location>
</feature>
<feature type="compositionally biased region" description="Low complexity" evidence="1">
    <location>
        <begin position="637"/>
        <end position="647"/>
    </location>
</feature>
<feature type="compositionally biased region" description="Pro residues" evidence="1">
    <location>
        <begin position="1"/>
        <end position="11"/>
    </location>
</feature>
<feature type="compositionally biased region" description="Low complexity" evidence="1">
    <location>
        <begin position="329"/>
        <end position="340"/>
    </location>
</feature>
<feature type="compositionally biased region" description="Basic residues" evidence="1">
    <location>
        <begin position="508"/>
        <end position="524"/>
    </location>
</feature>
<feature type="compositionally biased region" description="Basic residues" evidence="1">
    <location>
        <begin position="1012"/>
        <end position="1029"/>
    </location>
</feature>
<reference evidence="2" key="1">
    <citation type="submission" date="2020-02" db="EMBL/GenBank/DDBJ databases">
        <authorList>
            <person name="Meier V. D."/>
        </authorList>
    </citation>
    <scope>NUCLEOTIDE SEQUENCE</scope>
    <source>
        <strain evidence="2">AVDCRST_MAG35</strain>
    </source>
</reference>
<accession>A0A6J4NPF7</accession>
<evidence type="ECO:0000256" key="1">
    <source>
        <dbReference type="SAM" id="MobiDB-lite"/>
    </source>
</evidence>
<feature type="compositionally biased region" description="Basic residues" evidence="1">
    <location>
        <begin position="459"/>
        <end position="469"/>
    </location>
</feature>
<feature type="non-terminal residue" evidence="2">
    <location>
        <position position="1181"/>
    </location>
</feature>
<feature type="compositionally biased region" description="Basic and acidic residues" evidence="1">
    <location>
        <begin position="104"/>
        <end position="114"/>
    </location>
</feature>
<feature type="compositionally biased region" description="Low complexity" evidence="1">
    <location>
        <begin position="717"/>
        <end position="730"/>
    </location>
</feature>
<feature type="compositionally biased region" description="Basic and acidic residues" evidence="1">
    <location>
        <begin position="864"/>
        <end position="877"/>
    </location>
</feature>
<dbReference type="EMBL" id="CADCUY010000108">
    <property type="protein sequence ID" value="CAA9393313.1"/>
    <property type="molecule type" value="Genomic_DNA"/>
</dbReference>
<dbReference type="GO" id="GO:0003887">
    <property type="term" value="F:DNA-directed DNA polymerase activity"/>
    <property type="evidence" value="ECO:0007669"/>
    <property type="project" value="UniProtKB-EC"/>
</dbReference>
<dbReference type="EC" id="2.7.7.7" evidence="2"/>